<dbReference type="Gene3D" id="1.10.8.60">
    <property type="match status" value="1"/>
</dbReference>
<dbReference type="PANTHER" id="PTHR11669:SF0">
    <property type="entry name" value="PROTEIN STICHEL-LIKE 2"/>
    <property type="match status" value="1"/>
</dbReference>
<keyword evidence="5" id="KW-0235">DNA replication</keyword>
<protein>
    <recommendedName>
        <fullName evidence="2">DNA-directed DNA polymerase</fullName>
        <ecNumber evidence="2">2.7.7.7</ecNumber>
    </recommendedName>
</protein>
<dbReference type="Pfam" id="PF12169">
    <property type="entry name" value="DNA_pol3_gamma3"/>
    <property type="match status" value="1"/>
</dbReference>
<feature type="region of interest" description="Disordered" evidence="12">
    <location>
        <begin position="663"/>
        <end position="996"/>
    </location>
</feature>
<dbReference type="InterPro" id="IPR022754">
    <property type="entry name" value="DNA_pol_III_gamma-3"/>
</dbReference>
<comment type="caution">
    <text evidence="14">The sequence shown here is derived from an EMBL/GenBank/DDBJ whole genome shotgun (WGS) entry which is preliminary data.</text>
</comment>
<feature type="compositionally biased region" description="Low complexity" evidence="12">
    <location>
        <begin position="1075"/>
        <end position="1085"/>
    </location>
</feature>
<dbReference type="CDD" id="cd18137">
    <property type="entry name" value="HLD_clamp_pol_III_gamma_tau"/>
    <property type="match status" value="1"/>
</dbReference>
<dbReference type="InterPro" id="IPR045085">
    <property type="entry name" value="HLD_clamp_pol_III_gamma_tau"/>
</dbReference>
<dbReference type="Pfam" id="PF13177">
    <property type="entry name" value="DNA_pol3_delta2"/>
    <property type="match status" value="1"/>
</dbReference>
<dbReference type="NCBIfam" id="TIGR02397">
    <property type="entry name" value="dnaX_nterm"/>
    <property type="match status" value="1"/>
</dbReference>
<dbReference type="STRING" id="1823756.A4H34_03625"/>
<dbReference type="EC" id="2.7.7.7" evidence="2"/>
<dbReference type="Gene3D" id="1.20.272.10">
    <property type="match status" value="1"/>
</dbReference>
<evidence type="ECO:0000256" key="1">
    <source>
        <dbReference type="ARBA" id="ARBA00006360"/>
    </source>
</evidence>
<feature type="compositionally biased region" description="Basic and acidic residues" evidence="12">
    <location>
        <begin position="444"/>
        <end position="465"/>
    </location>
</feature>
<feature type="compositionally biased region" description="Low complexity" evidence="12">
    <location>
        <begin position="524"/>
        <end position="549"/>
    </location>
</feature>
<evidence type="ECO:0000256" key="2">
    <source>
        <dbReference type="ARBA" id="ARBA00012417"/>
    </source>
</evidence>
<keyword evidence="4" id="KW-0548">Nucleotidyltransferase</keyword>
<feature type="compositionally biased region" description="Gly residues" evidence="12">
    <location>
        <begin position="425"/>
        <end position="435"/>
    </location>
</feature>
<keyword evidence="9" id="KW-0067">ATP-binding</keyword>
<dbReference type="InterPro" id="IPR008921">
    <property type="entry name" value="DNA_pol3_clamp-load_cplx_C"/>
</dbReference>
<dbReference type="GO" id="GO:0046872">
    <property type="term" value="F:metal ion binding"/>
    <property type="evidence" value="ECO:0007669"/>
    <property type="project" value="UniProtKB-KW"/>
</dbReference>
<dbReference type="FunFam" id="3.40.50.300:FF:000014">
    <property type="entry name" value="DNA polymerase III subunit gamma/tau"/>
    <property type="match status" value="1"/>
</dbReference>
<dbReference type="Proteomes" id="UP000078368">
    <property type="component" value="Unassembled WGS sequence"/>
</dbReference>
<dbReference type="EMBL" id="LVZK01000001">
    <property type="protein sequence ID" value="OAP86269.1"/>
    <property type="molecule type" value="Genomic_DNA"/>
</dbReference>
<reference evidence="14 15" key="1">
    <citation type="submission" date="2016-04" db="EMBL/GenBank/DDBJ databases">
        <title>Peptidophaga gingivicola gen. nov., sp. nov., isolated from human subgingival plaque.</title>
        <authorList>
            <person name="Beall C.J."/>
            <person name="Mokrzan E.M."/>
            <person name="Griffen A.L."/>
            <person name="Leys E.J."/>
        </authorList>
    </citation>
    <scope>NUCLEOTIDE SEQUENCE [LARGE SCALE GENOMIC DNA]</scope>
    <source>
        <strain evidence="14 15">BA112</strain>
    </source>
</reference>
<evidence type="ECO:0000256" key="3">
    <source>
        <dbReference type="ARBA" id="ARBA00022679"/>
    </source>
</evidence>
<comment type="catalytic activity">
    <reaction evidence="11">
        <text>DNA(n) + a 2'-deoxyribonucleoside 5'-triphosphate = DNA(n+1) + diphosphate</text>
        <dbReference type="Rhea" id="RHEA:22508"/>
        <dbReference type="Rhea" id="RHEA-COMP:17339"/>
        <dbReference type="Rhea" id="RHEA-COMP:17340"/>
        <dbReference type="ChEBI" id="CHEBI:33019"/>
        <dbReference type="ChEBI" id="CHEBI:61560"/>
        <dbReference type="ChEBI" id="CHEBI:173112"/>
        <dbReference type="EC" id="2.7.7.7"/>
    </reaction>
</comment>
<dbReference type="Pfam" id="PF22608">
    <property type="entry name" value="DNAX_ATPase_lid"/>
    <property type="match status" value="1"/>
</dbReference>
<gene>
    <name evidence="14" type="ORF">A4H34_03625</name>
</gene>
<evidence type="ECO:0000259" key="13">
    <source>
        <dbReference type="SMART" id="SM00382"/>
    </source>
</evidence>
<dbReference type="SUPFAM" id="SSF52540">
    <property type="entry name" value="P-loop containing nucleoside triphosphate hydrolases"/>
    <property type="match status" value="1"/>
</dbReference>
<feature type="compositionally biased region" description="Low complexity" evidence="12">
    <location>
        <begin position="1013"/>
        <end position="1058"/>
    </location>
</feature>
<keyword evidence="7" id="KW-0547">Nucleotide-binding</keyword>
<dbReference type="InterPro" id="IPR027417">
    <property type="entry name" value="P-loop_NTPase"/>
</dbReference>
<keyword evidence="10" id="KW-0239">DNA-directed DNA polymerase</keyword>
<evidence type="ECO:0000256" key="10">
    <source>
        <dbReference type="ARBA" id="ARBA00022932"/>
    </source>
</evidence>
<evidence type="ECO:0000313" key="14">
    <source>
        <dbReference type="EMBL" id="OAP86269.1"/>
    </source>
</evidence>
<proteinExistence type="inferred from homology"/>
<feature type="compositionally biased region" description="Pro residues" evidence="12">
    <location>
        <begin position="1059"/>
        <end position="1074"/>
    </location>
</feature>
<dbReference type="GO" id="GO:0005524">
    <property type="term" value="F:ATP binding"/>
    <property type="evidence" value="ECO:0007669"/>
    <property type="project" value="UniProtKB-KW"/>
</dbReference>
<sequence>MALYRRYRPQTFQEVIGQEHVTRPIMAALRADRTAHAYLFSGPRGCGKTTSARILARCLNCAEAPTDTPCGVCESCRELSLGGGGSLDVVEMDAASHGGVDDARELIERAAFAPARDRYKIFIIDEAHMVSNQGFNALLKLVEEPPPHVKFVFATTEPEKVIGTIRSRTHHYPFRLVPPETLENYMAGICAEEGIEVGGGVLPLVVRAGGGSVRDSLSVLDQLMGGSEGGELDYAHAIALLGYTDGSLLDDAVEAIAARDGSTLFAVVERVVQSGHDPRRFVEDMLQRLRDLIVIALAGEGADDALVSVPRDQYQRMVNQAEHLGARGASRSADLTNEALSGMVGATSPRLQLELLCARLLLPGPESPDASAAAGSEGGRAEGRAAGSSGNGLGTNARVAQAGEGRRTAGARAGGSVGSDDGDSRGGGSRDGGPGASRTPRPKGGGEADRHAGARFDGDADEARRPAGPPARPASAQRQPTPQRGGSGPFSGRGISPTWAAGADDGPDEPTRSRAPQRDEPRAAGRNGSAAANKPAAAAEAAAGGNEATAQERKTGAESGVPPVRESADASREGVQSASGDAAIVRQRWAEVAAAVARSSKSTAALIDERNAMVAGIRDGVLGLQFRTAGLATTFNDRDHARRVASALHDVLGLNLRVRGLVGGDAAPKAPPARSRAGRPEQARRPAPQAPPPQPAAPHAPSPQSAPQALPQPASAVPQSQPRSEPDEPPEPETPAFSETRSPDGQTDRKTRKPAPRAAETERGAEKAQPSEGEWRPSPDMEERGLVLSSDRVEIPEGPRPTRDQLASALRELESEQAARTSGRPADASSHEGHESSSGGKASASEEGTPGSPMPEAASDPHADEEIPGPDTPDARALRPENPEGGAGDDADVASTPHGRPAPPAHPKTAPTAYRGSGSTATGEPVPAARAELDPVARADPAPPARAKTFRGSDDFGGLPEPVELDDEPDPYFPVPEPQFFGGAAAADVRGSDDPAGVLAQLLDGDVRDVKKAAPASGAASPPGSVSSSADAASSASSAASSAGGSSPSSSGSSSSPSGPSPSPSGPSPSPPGPGSSQAGAASPSEFDDVPFYEQRMPTPQRPRSAEEQAGSGERARRPEQRMPVPQRPRSGGAAPRGAASISERIMAAHGQGRQKPRVESAAVDDGESDVSQSDPTISQSKLVGLDVVLSTFDGTIIEEIARTDGGN</sequence>
<dbReference type="CDD" id="cd00009">
    <property type="entry name" value="AAA"/>
    <property type="match status" value="1"/>
</dbReference>
<dbReference type="InterPro" id="IPR003593">
    <property type="entry name" value="AAA+_ATPase"/>
</dbReference>
<feature type="region of interest" description="Disordered" evidence="12">
    <location>
        <begin position="367"/>
        <end position="580"/>
    </location>
</feature>
<evidence type="ECO:0000256" key="12">
    <source>
        <dbReference type="SAM" id="MobiDB-lite"/>
    </source>
</evidence>
<dbReference type="RefSeq" id="WP_064231117.1">
    <property type="nucleotide sequence ID" value="NZ_LVZK01000001.1"/>
</dbReference>
<dbReference type="GO" id="GO:0003677">
    <property type="term" value="F:DNA binding"/>
    <property type="evidence" value="ECO:0007669"/>
    <property type="project" value="InterPro"/>
</dbReference>
<evidence type="ECO:0000256" key="9">
    <source>
        <dbReference type="ARBA" id="ARBA00022840"/>
    </source>
</evidence>
<comment type="similarity">
    <text evidence="1">Belongs to the DnaX/STICHEL family.</text>
</comment>
<evidence type="ECO:0000256" key="4">
    <source>
        <dbReference type="ARBA" id="ARBA00022695"/>
    </source>
</evidence>
<evidence type="ECO:0000256" key="11">
    <source>
        <dbReference type="ARBA" id="ARBA00049244"/>
    </source>
</evidence>
<feature type="domain" description="AAA+ ATPase" evidence="13">
    <location>
        <begin position="34"/>
        <end position="178"/>
    </location>
</feature>
<evidence type="ECO:0000313" key="15">
    <source>
        <dbReference type="Proteomes" id="UP000078368"/>
    </source>
</evidence>
<dbReference type="SUPFAM" id="SSF48019">
    <property type="entry name" value="post-AAA+ oligomerization domain-like"/>
    <property type="match status" value="1"/>
</dbReference>
<feature type="region of interest" description="Disordered" evidence="12">
    <location>
        <begin position="1011"/>
        <end position="1177"/>
    </location>
</feature>
<feature type="compositionally biased region" description="Low complexity" evidence="12">
    <location>
        <begin position="473"/>
        <end position="484"/>
    </location>
</feature>
<feature type="compositionally biased region" description="Basic and acidic residues" evidence="12">
    <location>
        <begin position="509"/>
        <end position="523"/>
    </location>
</feature>
<dbReference type="InterPro" id="IPR050238">
    <property type="entry name" value="DNA_Rep/Repair_Clamp_Loader"/>
</dbReference>
<keyword evidence="6" id="KW-0479">Metal-binding</keyword>
<feature type="compositionally biased region" description="Pro residues" evidence="12">
    <location>
        <begin position="688"/>
        <end position="701"/>
    </location>
</feature>
<evidence type="ECO:0000256" key="5">
    <source>
        <dbReference type="ARBA" id="ARBA00022705"/>
    </source>
</evidence>
<feature type="compositionally biased region" description="Low complexity" evidence="12">
    <location>
        <begin position="836"/>
        <end position="848"/>
    </location>
</feature>
<dbReference type="SMART" id="SM00382">
    <property type="entry name" value="AAA"/>
    <property type="match status" value="1"/>
</dbReference>
<dbReference type="AlphaFoldDB" id="A0A179B4G8"/>
<dbReference type="GO" id="GO:0009360">
    <property type="term" value="C:DNA polymerase III complex"/>
    <property type="evidence" value="ECO:0007669"/>
    <property type="project" value="InterPro"/>
</dbReference>
<evidence type="ECO:0000256" key="7">
    <source>
        <dbReference type="ARBA" id="ARBA00022741"/>
    </source>
</evidence>
<keyword evidence="8" id="KW-0862">Zinc</keyword>
<feature type="compositionally biased region" description="Low complexity" evidence="12">
    <location>
        <begin position="702"/>
        <end position="723"/>
    </location>
</feature>
<dbReference type="GO" id="GO:0006261">
    <property type="term" value="P:DNA-templated DNA replication"/>
    <property type="evidence" value="ECO:0007669"/>
    <property type="project" value="TreeGrafter"/>
</dbReference>
<feature type="compositionally biased region" description="Basic and acidic residues" evidence="12">
    <location>
        <begin position="873"/>
        <end position="882"/>
    </location>
</feature>
<evidence type="ECO:0000256" key="6">
    <source>
        <dbReference type="ARBA" id="ARBA00022723"/>
    </source>
</evidence>
<name>A0A179B4G8_9ACTO</name>
<dbReference type="GO" id="GO:0003887">
    <property type="term" value="F:DNA-directed DNA polymerase activity"/>
    <property type="evidence" value="ECO:0007669"/>
    <property type="project" value="UniProtKB-KW"/>
</dbReference>
<dbReference type="NCBIfam" id="NF005846">
    <property type="entry name" value="PRK07764.1-6"/>
    <property type="match status" value="1"/>
</dbReference>
<keyword evidence="15" id="KW-1185">Reference proteome</keyword>
<keyword evidence="3" id="KW-0808">Transferase</keyword>
<feature type="compositionally biased region" description="Low complexity" evidence="12">
    <location>
        <begin position="663"/>
        <end position="675"/>
    </location>
</feature>
<feature type="compositionally biased region" description="Low complexity" evidence="12">
    <location>
        <begin position="1128"/>
        <end position="1143"/>
    </location>
</feature>
<feature type="compositionally biased region" description="Basic and acidic residues" evidence="12">
    <location>
        <begin position="773"/>
        <end position="803"/>
    </location>
</feature>
<dbReference type="Gene3D" id="3.40.50.300">
    <property type="entry name" value="P-loop containing nucleotide triphosphate hydrolases"/>
    <property type="match status" value="1"/>
</dbReference>
<dbReference type="InterPro" id="IPR012763">
    <property type="entry name" value="DNA_pol_III_sug/sutau_N"/>
</dbReference>
<accession>A0A179B4G8</accession>
<organism evidence="14 15">
    <name type="scientific">Peptidiphaga gingivicola</name>
    <dbReference type="NCBI Taxonomy" id="2741497"/>
    <lineage>
        <taxon>Bacteria</taxon>
        <taxon>Bacillati</taxon>
        <taxon>Actinomycetota</taxon>
        <taxon>Actinomycetes</taxon>
        <taxon>Actinomycetales</taxon>
        <taxon>Actinomycetaceae</taxon>
        <taxon>Peptidiphaga</taxon>
    </lineage>
</organism>
<evidence type="ECO:0000256" key="8">
    <source>
        <dbReference type="ARBA" id="ARBA00022833"/>
    </source>
</evidence>
<dbReference type="PANTHER" id="PTHR11669">
    <property type="entry name" value="REPLICATION FACTOR C / DNA POLYMERASE III GAMMA-TAU SUBUNIT"/>
    <property type="match status" value="1"/>
</dbReference>